<proteinExistence type="predicted"/>
<keyword evidence="2" id="KW-1185">Reference proteome</keyword>
<dbReference type="EMBL" id="KV966576">
    <property type="protein sequence ID" value="PIO23149.1"/>
    <property type="molecule type" value="Genomic_DNA"/>
</dbReference>
<evidence type="ECO:0000313" key="2">
    <source>
        <dbReference type="Proteomes" id="UP000228934"/>
    </source>
</evidence>
<accession>A0A2G9R5K8</accession>
<dbReference type="Proteomes" id="UP000228934">
    <property type="component" value="Unassembled WGS sequence"/>
</dbReference>
<sequence>VTTRGTGTSISATPDCLPLTLYQAAVYRNSDTVLLGGGGVYRLDEHELPECTDIQLRVLDDTPLGSIQFVFFFKIVPTPAELHSSGVIRGDQCG</sequence>
<protein>
    <submittedName>
        <fullName evidence="1">Uncharacterized protein</fullName>
    </submittedName>
</protein>
<evidence type="ECO:0000313" key="1">
    <source>
        <dbReference type="EMBL" id="PIO23149.1"/>
    </source>
</evidence>
<feature type="non-terminal residue" evidence="1">
    <location>
        <position position="1"/>
    </location>
</feature>
<gene>
    <name evidence="1" type="ORF">AB205_0015360</name>
</gene>
<name>A0A2G9R5K8_AQUCT</name>
<dbReference type="AlphaFoldDB" id="A0A2G9R5K8"/>
<reference evidence="2" key="1">
    <citation type="journal article" date="2017" name="Nat. Commun.">
        <title>The North American bullfrog draft genome provides insight into hormonal regulation of long noncoding RNA.</title>
        <authorList>
            <person name="Hammond S.A."/>
            <person name="Warren R.L."/>
            <person name="Vandervalk B.P."/>
            <person name="Kucuk E."/>
            <person name="Khan H."/>
            <person name="Gibb E.A."/>
            <person name="Pandoh P."/>
            <person name="Kirk H."/>
            <person name="Zhao Y."/>
            <person name="Jones M."/>
            <person name="Mungall A.J."/>
            <person name="Coope R."/>
            <person name="Pleasance S."/>
            <person name="Moore R.A."/>
            <person name="Holt R.A."/>
            <person name="Round J.M."/>
            <person name="Ohora S."/>
            <person name="Walle B.V."/>
            <person name="Veldhoen N."/>
            <person name="Helbing C.C."/>
            <person name="Birol I."/>
        </authorList>
    </citation>
    <scope>NUCLEOTIDE SEQUENCE [LARGE SCALE GENOMIC DNA]</scope>
</reference>
<organism evidence="1 2">
    <name type="scientific">Aquarana catesbeiana</name>
    <name type="common">American bullfrog</name>
    <name type="synonym">Rana catesbeiana</name>
    <dbReference type="NCBI Taxonomy" id="8400"/>
    <lineage>
        <taxon>Eukaryota</taxon>
        <taxon>Metazoa</taxon>
        <taxon>Chordata</taxon>
        <taxon>Craniata</taxon>
        <taxon>Vertebrata</taxon>
        <taxon>Euteleostomi</taxon>
        <taxon>Amphibia</taxon>
        <taxon>Batrachia</taxon>
        <taxon>Anura</taxon>
        <taxon>Neobatrachia</taxon>
        <taxon>Ranoidea</taxon>
        <taxon>Ranidae</taxon>
        <taxon>Aquarana</taxon>
    </lineage>
</organism>